<dbReference type="Proteomes" id="UP001596044">
    <property type="component" value="Unassembled WGS sequence"/>
</dbReference>
<protein>
    <submittedName>
        <fullName evidence="1">Uncharacterized protein</fullName>
    </submittedName>
</protein>
<reference evidence="2" key="1">
    <citation type="journal article" date="2019" name="Int. J. Syst. Evol. Microbiol.">
        <title>The Global Catalogue of Microorganisms (GCM) 10K type strain sequencing project: providing services to taxonomists for standard genome sequencing and annotation.</title>
        <authorList>
            <consortium name="The Broad Institute Genomics Platform"/>
            <consortium name="The Broad Institute Genome Sequencing Center for Infectious Disease"/>
            <person name="Wu L."/>
            <person name="Ma J."/>
        </authorList>
    </citation>
    <scope>NUCLEOTIDE SEQUENCE [LARGE SCALE GENOMIC DNA]</scope>
    <source>
        <strain evidence="2">KACC 11904</strain>
    </source>
</reference>
<dbReference type="EMBL" id="JBHSMJ010000006">
    <property type="protein sequence ID" value="MFC5447341.1"/>
    <property type="molecule type" value="Genomic_DNA"/>
</dbReference>
<gene>
    <name evidence="1" type="ORF">ACFPOG_03660</name>
</gene>
<proteinExistence type="predicted"/>
<accession>A0ABW0K3D5</accession>
<sequence>MRADEREQWIRLDVLESLARSQRALALIMESVAASVEASPPLARHIAGNLEAIVKHQQILTSKLTGIPIRVRRIGTPARPWLNPQPGIYKAVKRKPLT</sequence>
<dbReference type="RefSeq" id="WP_270884732.1">
    <property type="nucleotide sequence ID" value="NZ_JAQFVF010000078.1"/>
</dbReference>
<keyword evidence="2" id="KW-1185">Reference proteome</keyword>
<comment type="caution">
    <text evidence="1">The sequence shown here is derived from an EMBL/GenBank/DDBJ whole genome shotgun (WGS) entry which is preliminary data.</text>
</comment>
<name>A0ABW0K3D5_9BACL</name>
<evidence type="ECO:0000313" key="2">
    <source>
        <dbReference type="Proteomes" id="UP001596044"/>
    </source>
</evidence>
<evidence type="ECO:0000313" key="1">
    <source>
        <dbReference type="EMBL" id="MFC5447341.1"/>
    </source>
</evidence>
<organism evidence="1 2">
    <name type="scientific">Paenibacillus aestuarii</name>
    <dbReference type="NCBI Taxonomy" id="516965"/>
    <lineage>
        <taxon>Bacteria</taxon>
        <taxon>Bacillati</taxon>
        <taxon>Bacillota</taxon>
        <taxon>Bacilli</taxon>
        <taxon>Bacillales</taxon>
        <taxon>Paenibacillaceae</taxon>
        <taxon>Paenibacillus</taxon>
    </lineage>
</organism>